<dbReference type="Ensembl" id="ENSJHYT00000001889.1">
    <property type="protein sequence ID" value="ENSJHYP00000001505.1"/>
    <property type="gene ID" value="ENSJHYG00000001314.1"/>
</dbReference>
<name>A0A8C5NIS1_JUNHY</name>
<evidence type="ECO:0000313" key="2">
    <source>
        <dbReference type="Proteomes" id="UP000694408"/>
    </source>
</evidence>
<accession>A0A8C5NIS1</accession>
<proteinExistence type="predicted"/>
<reference evidence="1" key="1">
    <citation type="submission" date="2025-08" db="UniProtKB">
        <authorList>
            <consortium name="Ensembl"/>
        </authorList>
    </citation>
    <scope>IDENTIFICATION</scope>
</reference>
<organism evidence="1 2">
    <name type="scientific">Junco hyemalis</name>
    <name type="common">Dark-eyed junco</name>
    <dbReference type="NCBI Taxonomy" id="40217"/>
    <lineage>
        <taxon>Eukaryota</taxon>
        <taxon>Metazoa</taxon>
        <taxon>Chordata</taxon>
        <taxon>Craniata</taxon>
        <taxon>Vertebrata</taxon>
        <taxon>Euteleostomi</taxon>
        <taxon>Archelosauria</taxon>
        <taxon>Archosauria</taxon>
        <taxon>Dinosauria</taxon>
        <taxon>Saurischia</taxon>
        <taxon>Theropoda</taxon>
        <taxon>Coelurosauria</taxon>
        <taxon>Aves</taxon>
        <taxon>Neognathae</taxon>
        <taxon>Neoaves</taxon>
        <taxon>Telluraves</taxon>
        <taxon>Australaves</taxon>
        <taxon>Passeriformes</taxon>
        <taxon>Passerellidae</taxon>
        <taxon>Junco</taxon>
    </lineage>
</organism>
<dbReference type="AlphaFoldDB" id="A0A8C5NIS1"/>
<reference evidence="1" key="2">
    <citation type="submission" date="2025-09" db="UniProtKB">
        <authorList>
            <consortium name="Ensembl"/>
        </authorList>
    </citation>
    <scope>IDENTIFICATION</scope>
</reference>
<dbReference type="Proteomes" id="UP000694408">
    <property type="component" value="Unplaced"/>
</dbReference>
<evidence type="ECO:0000313" key="1">
    <source>
        <dbReference type="Ensembl" id="ENSJHYP00000001505.1"/>
    </source>
</evidence>
<protein>
    <submittedName>
        <fullName evidence="1">Uncharacterized protein</fullName>
    </submittedName>
</protein>
<sequence length="54" mass="6072">GFVLDLFWKVPVPPDTSDLQFRASRDRYGGQPLFHERFPGLWAGARSTHGVTQG</sequence>
<keyword evidence="2" id="KW-1185">Reference proteome</keyword>